<keyword evidence="4" id="KW-0547">Nucleotide-binding</keyword>
<keyword evidence="2" id="KW-0436">Ligase</keyword>
<dbReference type="Gene3D" id="3.40.50.620">
    <property type="entry name" value="HUPs"/>
    <property type="match status" value="1"/>
</dbReference>
<evidence type="ECO:0000256" key="4">
    <source>
        <dbReference type="ARBA" id="ARBA00022741"/>
    </source>
</evidence>
<dbReference type="Pfam" id="PF01171">
    <property type="entry name" value="ATP_bind_3"/>
    <property type="match status" value="1"/>
</dbReference>
<evidence type="ECO:0000256" key="1">
    <source>
        <dbReference type="ARBA" id="ARBA00013267"/>
    </source>
</evidence>
<dbReference type="GO" id="GO:0008033">
    <property type="term" value="P:tRNA processing"/>
    <property type="evidence" value="ECO:0007669"/>
    <property type="project" value="UniProtKB-KW"/>
</dbReference>
<dbReference type="GO" id="GO:0005524">
    <property type="term" value="F:ATP binding"/>
    <property type="evidence" value="ECO:0007669"/>
    <property type="project" value="UniProtKB-KW"/>
</dbReference>
<dbReference type="CDD" id="cd01992">
    <property type="entry name" value="TilS_N"/>
    <property type="match status" value="1"/>
</dbReference>
<keyword evidence="5" id="KW-0067">ATP-binding</keyword>
<gene>
    <name evidence="8" type="ORF">B0A50_05881</name>
</gene>
<protein>
    <recommendedName>
        <fullName evidence="1">tRNA(Ile)-lysidine synthetase</fullName>
        <ecNumber evidence="1">6.3.4.19</ecNumber>
    </recommendedName>
</protein>
<dbReference type="InterPro" id="IPR012094">
    <property type="entry name" value="tRNA_Ile_lys_synt"/>
</dbReference>
<dbReference type="NCBIfam" id="TIGR02432">
    <property type="entry name" value="lysidine_TilS_N"/>
    <property type="match status" value="1"/>
</dbReference>
<dbReference type="EC" id="6.3.4.19" evidence="1"/>
<dbReference type="InterPro" id="IPR012795">
    <property type="entry name" value="tRNA_Ile_lys_synt_N"/>
</dbReference>
<accession>A0A4U0TSI1</accession>
<feature type="domain" description="tRNA(Ile)-lysidine/2-thiocytidine synthase N-terminal" evidence="7">
    <location>
        <begin position="36"/>
        <end position="259"/>
    </location>
</feature>
<comment type="caution">
    <text evidence="8">The sequence shown here is derived from an EMBL/GenBank/DDBJ whole genome shotgun (WGS) entry which is preliminary data.</text>
</comment>
<proteinExistence type="inferred from homology"/>
<evidence type="ECO:0000256" key="6">
    <source>
        <dbReference type="ARBA" id="ARBA00048539"/>
    </source>
</evidence>
<dbReference type="SUPFAM" id="SSF52402">
    <property type="entry name" value="Adenine nucleotide alpha hydrolases-like"/>
    <property type="match status" value="1"/>
</dbReference>
<dbReference type="InterPro" id="IPR014729">
    <property type="entry name" value="Rossmann-like_a/b/a_fold"/>
</dbReference>
<evidence type="ECO:0000313" key="8">
    <source>
        <dbReference type="EMBL" id="TKA25183.1"/>
    </source>
</evidence>
<dbReference type="HAMAP" id="MF_01161">
    <property type="entry name" value="tRNA_Ile_lys_synt"/>
    <property type="match status" value="1"/>
</dbReference>
<reference evidence="8 9" key="1">
    <citation type="submission" date="2017-03" db="EMBL/GenBank/DDBJ databases">
        <title>Genomes of endolithic fungi from Antarctica.</title>
        <authorList>
            <person name="Coleine C."/>
            <person name="Masonjones S."/>
            <person name="Stajich J.E."/>
        </authorList>
    </citation>
    <scope>NUCLEOTIDE SEQUENCE [LARGE SCALE GENOMIC DNA]</scope>
    <source>
        <strain evidence="8 9">CCFEE 6315</strain>
    </source>
</reference>
<dbReference type="Proteomes" id="UP000308549">
    <property type="component" value="Unassembled WGS sequence"/>
</dbReference>
<evidence type="ECO:0000259" key="7">
    <source>
        <dbReference type="Pfam" id="PF01171"/>
    </source>
</evidence>
<evidence type="ECO:0000256" key="3">
    <source>
        <dbReference type="ARBA" id="ARBA00022694"/>
    </source>
</evidence>
<dbReference type="EMBL" id="NAJL01000037">
    <property type="protein sequence ID" value="TKA25183.1"/>
    <property type="molecule type" value="Genomic_DNA"/>
</dbReference>
<keyword evidence="3" id="KW-0819">tRNA processing</keyword>
<dbReference type="GO" id="GO:0032267">
    <property type="term" value="F:tRNA(Ile)-lysidine synthase activity"/>
    <property type="evidence" value="ECO:0007669"/>
    <property type="project" value="UniProtKB-EC"/>
</dbReference>
<evidence type="ECO:0000256" key="5">
    <source>
        <dbReference type="ARBA" id="ARBA00022840"/>
    </source>
</evidence>
<dbReference type="OrthoDB" id="434144at2759"/>
<dbReference type="InterPro" id="IPR011063">
    <property type="entry name" value="TilS/TtcA_N"/>
</dbReference>
<dbReference type="AlphaFoldDB" id="A0A4U0TSI1"/>
<dbReference type="PANTHER" id="PTHR43033:SF1">
    <property type="entry name" value="TRNA(ILE)-LYSIDINE SYNTHASE-RELATED"/>
    <property type="match status" value="1"/>
</dbReference>
<evidence type="ECO:0000256" key="2">
    <source>
        <dbReference type="ARBA" id="ARBA00022598"/>
    </source>
</evidence>
<dbReference type="PANTHER" id="PTHR43033">
    <property type="entry name" value="TRNA(ILE)-LYSIDINE SYNTHASE-RELATED"/>
    <property type="match status" value="1"/>
</dbReference>
<keyword evidence="9" id="KW-1185">Reference proteome</keyword>
<name>A0A4U0TSI1_9PEZI</name>
<sequence length="582" mass="64687">MHATGSSIARASDLQKFFYKTLHSIWRAGGSRQRLGLAISGGVDSMALASLCRDAATSQDEKPLFRGFIVDHGLRQGSADEAQNVAESLRKLDIKPSVLTLDWTRYGSPESLSNLESIARRLRYQALGQACRREGITSLLVAHHADDQAETVLLRLLGQFHGNGLRGITSSRPMPECEGLYGVSQSGEPWTIDRTHVGNHNVTSASAMLVEGGGVKLERPLLPVSKDELIAYCNHDGVRWFEDHTNSDRSYTRRNTIRHLLGSESLPRALQKPRLQALAATIAGREATAERLAQTMFDDTGIQLDLRSGQAIVTLPLECRPAASAKLSASALDAKARFARKLLLPVSPCAQINLQDLDHLLSLLFAQETNLSSSRDGRYQIAGVDLIRTTTPSLHGQFKLQRSTPTTRERDTVQQQLFAETVELTANTNLNTSKSDWHLWDNRYWIRVSGPFASSYQDIRVRFLQPQDLARLRSQLSKTDRKRLDRLLEIVPGDFRFTLPVLVARGIGVEEEVQHVVTLPTLGWSAEGWARWSSTTGFRAQAGVAACFHWDVRYRHIDLTVSRKKVVSKCETTAGDASERSY</sequence>
<organism evidence="8 9">
    <name type="scientific">Salinomyces thailandicus</name>
    <dbReference type="NCBI Taxonomy" id="706561"/>
    <lineage>
        <taxon>Eukaryota</taxon>
        <taxon>Fungi</taxon>
        <taxon>Dikarya</taxon>
        <taxon>Ascomycota</taxon>
        <taxon>Pezizomycotina</taxon>
        <taxon>Dothideomycetes</taxon>
        <taxon>Dothideomycetidae</taxon>
        <taxon>Mycosphaerellales</taxon>
        <taxon>Teratosphaeriaceae</taxon>
        <taxon>Salinomyces</taxon>
    </lineage>
</organism>
<comment type="catalytic activity">
    <reaction evidence="6">
        <text>cytidine(34) in tRNA(Ile2) + L-lysine + ATP = lysidine(34) in tRNA(Ile2) + AMP + diphosphate + H(+)</text>
        <dbReference type="Rhea" id="RHEA:43744"/>
        <dbReference type="Rhea" id="RHEA-COMP:10625"/>
        <dbReference type="Rhea" id="RHEA-COMP:10670"/>
        <dbReference type="ChEBI" id="CHEBI:15378"/>
        <dbReference type="ChEBI" id="CHEBI:30616"/>
        <dbReference type="ChEBI" id="CHEBI:32551"/>
        <dbReference type="ChEBI" id="CHEBI:33019"/>
        <dbReference type="ChEBI" id="CHEBI:82748"/>
        <dbReference type="ChEBI" id="CHEBI:83665"/>
        <dbReference type="ChEBI" id="CHEBI:456215"/>
        <dbReference type="EC" id="6.3.4.19"/>
    </reaction>
</comment>
<evidence type="ECO:0000313" key="9">
    <source>
        <dbReference type="Proteomes" id="UP000308549"/>
    </source>
</evidence>